<dbReference type="InterPro" id="IPR017871">
    <property type="entry name" value="ABC_transporter-like_CS"/>
</dbReference>
<sequence>MTTRGEPAPSPLTLEHLNKGFGEERILNDISLTIYDKETTAVLGRSGSGKTTLLKIIAGLESRDSGHIREGARDIAAEPPQKRGFVYLYQEPLLLPHLNLYENIAFGLRLQRRPAAEIEERVTAMIEELGLNGHRHKMPNELSGGQRQRVAFGRALIVHPRLLLLDEPFSSLDGEIRTRMQLLYKRVARRFQITALFVTHDLKEALLMGDRFAVIEDGRLTAYPDRRAFMMDPRSGVSAEKAFWENLEMD</sequence>
<keyword evidence="2" id="KW-1003">Cell membrane</keyword>
<keyword evidence="3" id="KW-0410">Iron transport</keyword>
<gene>
    <name evidence="10" type="ORF">J3U88_15610</name>
</gene>
<dbReference type="EMBL" id="JAFREP010000014">
    <property type="protein sequence ID" value="MBO1319903.1"/>
    <property type="molecule type" value="Genomic_DNA"/>
</dbReference>
<evidence type="ECO:0000256" key="1">
    <source>
        <dbReference type="ARBA" id="ARBA00022448"/>
    </source>
</evidence>
<dbReference type="SMART" id="SM00382">
    <property type="entry name" value="AAA"/>
    <property type="match status" value="1"/>
</dbReference>
<keyword evidence="6" id="KW-0408">Iron</keyword>
<evidence type="ECO:0000256" key="6">
    <source>
        <dbReference type="ARBA" id="ARBA00023004"/>
    </source>
</evidence>
<organism evidence="10 11">
    <name type="scientific">Acanthopleuribacter pedis</name>
    <dbReference type="NCBI Taxonomy" id="442870"/>
    <lineage>
        <taxon>Bacteria</taxon>
        <taxon>Pseudomonadati</taxon>
        <taxon>Acidobacteriota</taxon>
        <taxon>Holophagae</taxon>
        <taxon>Acanthopleuribacterales</taxon>
        <taxon>Acanthopleuribacteraceae</taxon>
        <taxon>Acanthopleuribacter</taxon>
    </lineage>
</organism>
<evidence type="ECO:0000313" key="10">
    <source>
        <dbReference type="EMBL" id="MBO1319903.1"/>
    </source>
</evidence>
<keyword evidence="11" id="KW-1185">Reference proteome</keyword>
<dbReference type="RefSeq" id="WP_207859854.1">
    <property type="nucleotide sequence ID" value="NZ_JAFREP010000014.1"/>
</dbReference>
<dbReference type="InterPro" id="IPR027417">
    <property type="entry name" value="P-loop_NTPase"/>
</dbReference>
<evidence type="ECO:0000259" key="9">
    <source>
        <dbReference type="PROSITE" id="PS50893"/>
    </source>
</evidence>
<keyword evidence="5 10" id="KW-0067">ATP-binding</keyword>
<comment type="caution">
    <text evidence="10">The sequence shown here is derived from an EMBL/GenBank/DDBJ whole genome shotgun (WGS) entry which is preliminary data.</text>
</comment>
<dbReference type="GO" id="GO:0016887">
    <property type="term" value="F:ATP hydrolysis activity"/>
    <property type="evidence" value="ECO:0007669"/>
    <property type="project" value="InterPro"/>
</dbReference>
<dbReference type="Pfam" id="PF00005">
    <property type="entry name" value="ABC_tran"/>
    <property type="match status" value="1"/>
</dbReference>
<evidence type="ECO:0000313" key="11">
    <source>
        <dbReference type="Proteomes" id="UP000664417"/>
    </source>
</evidence>
<dbReference type="PANTHER" id="PTHR42781">
    <property type="entry name" value="SPERMIDINE/PUTRESCINE IMPORT ATP-BINDING PROTEIN POTA"/>
    <property type="match status" value="1"/>
</dbReference>
<keyword evidence="8" id="KW-0472">Membrane</keyword>
<evidence type="ECO:0000256" key="3">
    <source>
        <dbReference type="ARBA" id="ARBA00022496"/>
    </source>
</evidence>
<keyword evidence="1" id="KW-0813">Transport</keyword>
<feature type="domain" description="ABC transporter" evidence="9">
    <location>
        <begin position="12"/>
        <end position="242"/>
    </location>
</feature>
<dbReference type="InterPro" id="IPR050093">
    <property type="entry name" value="ABC_SmlMolc_Importer"/>
</dbReference>
<evidence type="ECO:0000256" key="7">
    <source>
        <dbReference type="ARBA" id="ARBA00023065"/>
    </source>
</evidence>
<protein>
    <submittedName>
        <fullName evidence="10">ABC transporter ATP-binding protein</fullName>
    </submittedName>
</protein>
<reference evidence="10" key="1">
    <citation type="submission" date="2021-03" db="EMBL/GenBank/DDBJ databases">
        <authorList>
            <person name="Wang G."/>
        </authorList>
    </citation>
    <scope>NUCLEOTIDE SEQUENCE</scope>
    <source>
        <strain evidence="10">KCTC 12899</strain>
    </source>
</reference>
<dbReference type="SUPFAM" id="SSF52540">
    <property type="entry name" value="P-loop containing nucleoside triphosphate hydrolases"/>
    <property type="match status" value="1"/>
</dbReference>
<dbReference type="Proteomes" id="UP000664417">
    <property type="component" value="Unassembled WGS sequence"/>
</dbReference>
<evidence type="ECO:0000256" key="8">
    <source>
        <dbReference type="ARBA" id="ARBA00023136"/>
    </source>
</evidence>
<proteinExistence type="predicted"/>
<dbReference type="InterPro" id="IPR015853">
    <property type="entry name" value="ABC_transpr_FbpC"/>
</dbReference>
<dbReference type="PANTHER" id="PTHR42781:SF4">
    <property type="entry name" value="SPERMIDINE_PUTRESCINE IMPORT ATP-BINDING PROTEIN POTA"/>
    <property type="match status" value="1"/>
</dbReference>
<accession>A0A8J7U4X2</accession>
<dbReference type="AlphaFoldDB" id="A0A8J7U4X2"/>
<dbReference type="GO" id="GO:0005524">
    <property type="term" value="F:ATP binding"/>
    <property type="evidence" value="ECO:0007669"/>
    <property type="project" value="UniProtKB-KW"/>
</dbReference>
<dbReference type="InterPro" id="IPR003593">
    <property type="entry name" value="AAA+_ATPase"/>
</dbReference>
<evidence type="ECO:0000256" key="2">
    <source>
        <dbReference type="ARBA" id="ARBA00022475"/>
    </source>
</evidence>
<dbReference type="CDD" id="cd03259">
    <property type="entry name" value="ABC_Carb_Solutes_like"/>
    <property type="match status" value="1"/>
</dbReference>
<dbReference type="PROSITE" id="PS00211">
    <property type="entry name" value="ABC_TRANSPORTER_1"/>
    <property type="match status" value="1"/>
</dbReference>
<dbReference type="InterPro" id="IPR003439">
    <property type="entry name" value="ABC_transporter-like_ATP-bd"/>
</dbReference>
<dbReference type="GO" id="GO:0016020">
    <property type="term" value="C:membrane"/>
    <property type="evidence" value="ECO:0007669"/>
    <property type="project" value="InterPro"/>
</dbReference>
<dbReference type="GO" id="GO:0015408">
    <property type="term" value="F:ABC-type ferric iron transporter activity"/>
    <property type="evidence" value="ECO:0007669"/>
    <property type="project" value="InterPro"/>
</dbReference>
<keyword evidence="4" id="KW-0547">Nucleotide-binding</keyword>
<name>A0A8J7U4X2_9BACT</name>
<evidence type="ECO:0000256" key="5">
    <source>
        <dbReference type="ARBA" id="ARBA00022840"/>
    </source>
</evidence>
<dbReference type="Gene3D" id="3.40.50.300">
    <property type="entry name" value="P-loop containing nucleotide triphosphate hydrolases"/>
    <property type="match status" value="1"/>
</dbReference>
<keyword evidence="7" id="KW-0406">Ion transport</keyword>
<evidence type="ECO:0000256" key="4">
    <source>
        <dbReference type="ARBA" id="ARBA00022741"/>
    </source>
</evidence>
<dbReference type="PROSITE" id="PS50893">
    <property type="entry name" value="ABC_TRANSPORTER_2"/>
    <property type="match status" value="1"/>
</dbReference>